<organism evidence="1 2">
    <name type="scientific">Parvicella tangerina</name>
    <dbReference type="NCBI Taxonomy" id="2829795"/>
    <lineage>
        <taxon>Bacteria</taxon>
        <taxon>Pseudomonadati</taxon>
        <taxon>Bacteroidota</taxon>
        <taxon>Flavobacteriia</taxon>
        <taxon>Flavobacteriales</taxon>
        <taxon>Parvicellaceae</taxon>
        <taxon>Parvicella</taxon>
    </lineage>
</organism>
<evidence type="ECO:0000313" key="1">
    <source>
        <dbReference type="EMBL" id="CAG5081239.1"/>
    </source>
</evidence>
<accession>A0A916JM22</accession>
<protein>
    <submittedName>
        <fullName evidence="1">Uncharacterized protein</fullName>
    </submittedName>
</protein>
<gene>
    <name evidence="1" type="ORF">CRYO30217_01571</name>
</gene>
<keyword evidence="2" id="KW-1185">Reference proteome</keyword>
<dbReference type="RefSeq" id="WP_258541772.1">
    <property type="nucleotide sequence ID" value="NZ_OU015584.1"/>
</dbReference>
<sequence length="86" mass="10038">MKTADYLNRFFEEKQIPNVNYEITDADGFVHLFDNVALIDRIKNTCEAEQKQIANVLRQIDFRNGSIQHFLNYLAEAMVKQWSNAA</sequence>
<dbReference type="EMBL" id="OU015584">
    <property type="protein sequence ID" value="CAG5081239.1"/>
    <property type="molecule type" value="Genomic_DNA"/>
</dbReference>
<evidence type="ECO:0000313" key="2">
    <source>
        <dbReference type="Proteomes" id="UP000683507"/>
    </source>
</evidence>
<reference evidence="1" key="1">
    <citation type="submission" date="2021-04" db="EMBL/GenBank/DDBJ databases">
        <authorList>
            <person name="Rodrigo-Torres L."/>
            <person name="Arahal R. D."/>
            <person name="Lucena T."/>
        </authorList>
    </citation>
    <scope>NUCLEOTIDE SEQUENCE</scope>
    <source>
        <strain evidence="1">AS29M-1</strain>
    </source>
</reference>
<name>A0A916JM22_9FLAO</name>
<dbReference type="Proteomes" id="UP000683507">
    <property type="component" value="Chromosome"/>
</dbReference>
<dbReference type="KEGG" id="ptan:CRYO30217_01571"/>
<proteinExistence type="predicted"/>
<dbReference type="AlphaFoldDB" id="A0A916JM22"/>